<name>A0ABM9PR04_9FLAO</name>
<dbReference type="RefSeq" id="WP_348739751.1">
    <property type="nucleotide sequence ID" value="NZ_CAXJRC010000043.1"/>
</dbReference>
<dbReference type="EMBL" id="CAXJRC010000043">
    <property type="protein sequence ID" value="CAL2108189.1"/>
    <property type="molecule type" value="Genomic_DNA"/>
</dbReference>
<evidence type="ECO:0000313" key="2">
    <source>
        <dbReference type="Proteomes" id="UP001497602"/>
    </source>
</evidence>
<keyword evidence="2" id="KW-1185">Reference proteome</keyword>
<organism evidence="1 2">
    <name type="scientific">Tenacibaculum vairaonense</name>
    <dbReference type="NCBI Taxonomy" id="3137860"/>
    <lineage>
        <taxon>Bacteria</taxon>
        <taxon>Pseudomonadati</taxon>
        <taxon>Bacteroidota</taxon>
        <taxon>Flavobacteriia</taxon>
        <taxon>Flavobacteriales</taxon>
        <taxon>Flavobacteriaceae</taxon>
        <taxon>Tenacibaculum</taxon>
    </lineage>
</organism>
<evidence type="ECO:0008006" key="3">
    <source>
        <dbReference type="Google" id="ProtNLM"/>
    </source>
</evidence>
<reference evidence="1 2" key="1">
    <citation type="submission" date="2024-05" db="EMBL/GenBank/DDBJ databases">
        <authorList>
            <person name="Duchaud E."/>
        </authorList>
    </citation>
    <scope>NUCLEOTIDE SEQUENCE [LARGE SCALE GENOMIC DNA]</scope>
    <source>
        <strain evidence="1">Ena-SAMPLE-TAB-13-05-2024-13:56:06:370-140305</strain>
    </source>
</reference>
<evidence type="ECO:0000313" key="1">
    <source>
        <dbReference type="EMBL" id="CAL2108189.1"/>
    </source>
</evidence>
<accession>A0ABM9PR04</accession>
<protein>
    <recommendedName>
        <fullName evidence="3">Oxidase</fullName>
    </recommendedName>
</protein>
<gene>
    <name evidence="1" type="ORF">T190115A13A_60184</name>
</gene>
<comment type="caution">
    <text evidence="1">The sequence shown here is derived from an EMBL/GenBank/DDBJ whole genome shotgun (WGS) entry which is preliminary data.</text>
</comment>
<proteinExistence type="predicted"/>
<dbReference type="Proteomes" id="UP001497602">
    <property type="component" value="Unassembled WGS sequence"/>
</dbReference>
<sequence>MNDILLDEYGDLLIKNGDLVIGDATFQHQDAILMAQKGEYKQHPEIGVGIENALQDENPHKIISEIRQQLKHIGMEIKSLDIDSDGNLIIDAPYKQV</sequence>